<reference evidence="8 9" key="1">
    <citation type="journal article" date="2008" name="Nature">
        <title>The Phaeodactylum genome reveals the evolutionary history of diatom genomes.</title>
        <authorList>
            <person name="Bowler C."/>
            <person name="Allen A.E."/>
            <person name="Badger J.H."/>
            <person name="Grimwood J."/>
            <person name="Jabbari K."/>
            <person name="Kuo A."/>
            <person name="Maheswari U."/>
            <person name="Martens C."/>
            <person name="Maumus F."/>
            <person name="Otillar R.P."/>
            <person name="Rayko E."/>
            <person name="Salamov A."/>
            <person name="Vandepoele K."/>
            <person name="Beszteri B."/>
            <person name="Gruber A."/>
            <person name="Heijde M."/>
            <person name="Katinka M."/>
            <person name="Mock T."/>
            <person name="Valentin K."/>
            <person name="Verret F."/>
            <person name="Berges J.A."/>
            <person name="Brownlee C."/>
            <person name="Cadoret J.P."/>
            <person name="Chiovitti A."/>
            <person name="Choi C.J."/>
            <person name="Coesel S."/>
            <person name="De Martino A."/>
            <person name="Detter J.C."/>
            <person name="Durkin C."/>
            <person name="Falciatore A."/>
            <person name="Fournet J."/>
            <person name="Haruta M."/>
            <person name="Huysman M.J."/>
            <person name="Jenkins B.D."/>
            <person name="Jiroutova K."/>
            <person name="Jorgensen R.E."/>
            <person name="Joubert Y."/>
            <person name="Kaplan A."/>
            <person name="Kroger N."/>
            <person name="Kroth P.G."/>
            <person name="La Roche J."/>
            <person name="Lindquist E."/>
            <person name="Lommer M."/>
            <person name="Martin-Jezequel V."/>
            <person name="Lopez P.J."/>
            <person name="Lucas S."/>
            <person name="Mangogna M."/>
            <person name="McGinnis K."/>
            <person name="Medlin L.K."/>
            <person name="Montsant A."/>
            <person name="Oudot-Le Secq M.P."/>
            <person name="Napoli C."/>
            <person name="Obornik M."/>
            <person name="Parker M.S."/>
            <person name="Petit J.L."/>
            <person name="Porcel B.M."/>
            <person name="Poulsen N."/>
            <person name="Robison M."/>
            <person name="Rychlewski L."/>
            <person name="Rynearson T.A."/>
            <person name="Schmutz J."/>
            <person name="Shapiro H."/>
            <person name="Siaut M."/>
            <person name="Stanley M."/>
            <person name="Sussman M.R."/>
            <person name="Taylor A.R."/>
            <person name="Vardi A."/>
            <person name="von Dassow P."/>
            <person name="Vyverman W."/>
            <person name="Willis A."/>
            <person name="Wyrwicz L.S."/>
            <person name="Rokhsar D.S."/>
            <person name="Weissenbach J."/>
            <person name="Armbrust E.V."/>
            <person name="Green B.R."/>
            <person name="Van de Peer Y."/>
            <person name="Grigoriev I.V."/>
        </authorList>
    </citation>
    <scope>NUCLEOTIDE SEQUENCE [LARGE SCALE GENOMIC DNA]</scope>
    <source>
        <strain evidence="8 9">CCAP 1055/1</strain>
    </source>
</reference>
<keyword evidence="2 6" id="KW-0812">Transmembrane</keyword>
<dbReference type="Pfam" id="PF00083">
    <property type="entry name" value="Sugar_tr"/>
    <property type="match status" value="1"/>
</dbReference>
<proteinExistence type="predicted"/>
<feature type="transmembrane region" description="Helical" evidence="6">
    <location>
        <begin position="443"/>
        <end position="463"/>
    </location>
</feature>
<organism evidence="8 9">
    <name type="scientific">Phaeodactylum tricornutum (strain CCAP 1055/1)</name>
    <dbReference type="NCBI Taxonomy" id="556484"/>
    <lineage>
        <taxon>Eukaryota</taxon>
        <taxon>Sar</taxon>
        <taxon>Stramenopiles</taxon>
        <taxon>Ochrophyta</taxon>
        <taxon>Bacillariophyta</taxon>
        <taxon>Bacillariophyceae</taxon>
        <taxon>Bacillariophycidae</taxon>
        <taxon>Naviculales</taxon>
        <taxon>Phaeodactylaceae</taxon>
        <taxon>Phaeodactylum</taxon>
    </lineage>
</organism>
<feature type="region of interest" description="Disordered" evidence="5">
    <location>
        <begin position="35"/>
        <end position="67"/>
    </location>
</feature>
<dbReference type="RefSeq" id="XP_002176576.1">
    <property type="nucleotide sequence ID" value="XM_002176540.1"/>
</dbReference>
<dbReference type="KEGG" id="pti:PHATRDRAFT_17265"/>
<comment type="subcellular location">
    <subcellularLocation>
        <location evidence="1">Membrane</location>
        <topology evidence="1">Multi-pass membrane protein</topology>
    </subcellularLocation>
</comment>
<evidence type="ECO:0000256" key="3">
    <source>
        <dbReference type="ARBA" id="ARBA00022989"/>
    </source>
</evidence>
<dbReference type="InterPro" id="IPR020846">
    <property type="entry name" value="MFS_dom"/>
</dbReference>
<dbReference type="GO" id="GO:0022857">
    <property type="term" value="F:transmembrane transporter activity"/>
    <property type="evidence" value="ECO:0007669"/>
    <property type="project" value="InterPro"/>
</dbReference>
<feature type="transmembrane region" description="Helical" evidence="6">
    <location>
        <begin position="498"/>
        <end position="523"/>
    </location>
</feature>
<keyword evidence="3 6" id="KW-1133">Transmembrane helix</keyword>
<dbReference type="InParanoid" id="B7FRP4"/>
<dbReference type="InterPro" id="IPR011701">
    <property type="entry name" value="MFS"/>
</dbReference>
<feature type="transmembrane region" description="Helical" evidence="6">
    <location>
        <begin position="169"/>
        <end position="190"/>
    </location>
</feature>
<feature type="transmembrane region" description="Helical" evidence="6">
    <location>
        <begin position="562"/>
        <end position="580"/>
    </location>
</feature>
<evidence type="ECO:0000313" key="8">
    <source>
        <dbReference type="EMBL" id="EEC51039.1"/>
    </source>
</evidence>
<dbReference type="GO" id="GO:0016020">
    <property type="term" value="C:membrane"/>
    <property type="evidence" value="ECO:0007669"/>
    <property type="project" value="UniProtKB-SubCell"/>
</dbReference>
<name>B7FRP4_PHATC</name>
<dbReference type="eggNOG" id="KOG0252">
    <property type="taxonomic scope" value="Eukaryota"/>
</dbReference>
<dbReference type="InterPro" id="IPR005828">
    <property type="entry name" value="MFS_sugar_transport-like"/>
</dbReference>
<feature type="domain" description="Major facilitator superfamily (MFS) profile" evidence="7">
    <location>
        <begin position="126"/>
        <end position="585"/>
    </location>
</feature>
<dbReference type="PANTHER" id="PTHR24064">
    <property type="entry name" value="SOLUTE CARRIER FAMILY 22 MEMBER"/>
    <property type="match status" value="1"/>
</dbReference>
<dbReference type="PROSITE" id="PS50850">
    <property type="entry name" value="MFS"/>
    <property type="match status" value="1"/>
</dbReference>
<evidence type="ECO:0000256" key="4">
    <source>
        <dbReference type="ARBA" id="ARBA00023136"/>
    </source>
</evidence>
<evidence type="ECO:0000256" key="2">
    <source>
        <dbReference type="ARBA" id="ARBA00022692"/>
    </source>
</evidence>
<feature type="transmembrane region" description="Helical" evidence="6">
    <location>
        <begin position="291"/>
        <end position="315"/>
    </location>
</feature>
<sequence>MEPSDKLFARSYHFLDEHGENIPLRASIGGSSWTAAGGGSLPHHRRQRKTLMSSSKTRENQHESFNSSASSVRSIATRWSDNTLVQSVLMADGLYVPDVEVETSPEQLPSRYSKANVKSKATWFGALCLAGIGMFVEAYVIITTGQIKTIWHSNYPTCWEADKDQPCPNKIQCCVSYAEFAGIMIGMLTFGTVADRVGRKQAGTLTSIVMIAGIGGMTFFDSDNISTLFVVFSCFFAVFGFGVGGEYPLTATQAAEHHAESAEDALQDDEETRHHRLLMEKAKTARRGETISLVFAMQGVGAVVGSLLLLSLIFFSGQGRVDCYSLSANSRGTDVNALETIWRSFYLIGLIMVCMLFIYRSLVLEEGDGCAMMAARKERRETKHGKDVMKKRWWHIFWFYTPRLLGTGGNWFVWDVTFYGLKLFSGPIFDDINPGGDLMVQNGYLLINNLCALVGYYCAARVIDNPFIGRKRLQMFSFAVSAILFMATAAVFDTASSGAIMFLFFASSFFGNFGANVTTYVMAAETYPTELRGTFHGLSAFLGKAGALFANIGFTYLSTDEIFWACGACAITGFFLTYVFSVDLTGVSLAEHDALLELLYANRVGRYRGKLNEYRHLSNFEIWTGWHGEYDQDWVRKLIADEEKTMHPIHLPGEPSLDGKQKV</sequence>
<keyword evidence="4 6" id="KW-0472">Membrane</keyword>
<evidence type="ECO:0000256" key="1">
    <source>
        <dbReference type="ARBA" id="ARBA00004141"/>
    </source>
</evidence>
<keyword evidence="9" id="KW-1185">Reference proteome</keyword>
<dbReference type="GeneID" id="7196256"/>
<protein>
    <recommendedName>
        <fullName evidence="7">Major facilitator superfamily (MFS) profile domain-containing protein</fullName>
    </recommendedName>
</protein>
<dbReference type="InterPro" id="IPR036259">
    <property type="entry name" value="MFS_trans_sf"/>
</dbReference>
<evidence type="ECO:0000259" key="7">
    <source>
        <dbReference type="PROSITE" id="PS50850"/>
    </source>
</evidence>
<feature type="transmembrane region" description="Helical" evidence="6">
    <location>
        <begin position="475"/>
        <end position="492"/>
    </location>
</feature>
<dbReference type="Proteomes" id="UP000000759">
    <property type="component" value="Chromosome 1"/>
</dbReference>
<feature type="transmembrane region" description="Helical" evidence="6">
    <location>
        <begin position="121"/>
        <end position="142"/>
    </location>
</feature>
<dbReference type="OrthoDB" id="433512at2759"/>
<feature type="transmembrane region" description="Helical" evidence="6">
    <location>
        <begin position="202"/>
        <end position="220"/>
    </location>
</feature>
<dbReference type="AlphaFoldDB" id="B7FRP4"/>
<feature type="transmembrane region" description="Helical" evidence="6">
    <location>
        <begin position="535"/>
        <end position="556"/>
    </location>
</feature>
<accession>B7FRP4</accession>
<gene>
    <name evidence="8" type="ORF">PHATRDRAFT_17265</name>
</gene>
<dbReference type="PaxDb" id="2850-Phatr17265"/>
<feature type="transmembrane region" description="Helical" evidence="6">
    <location>
        <begin position="341"/>
        <end position="359"/>
    </location>
</feature>
<reference evidence="9" key="2">
    <citation type="submission" date="2008-08" db="EMBL/GenBank/DDBJ databases">
        <authorList>
            <consortium name="Diatom Consortium"/>
            <person name="Grigoriev I."/>
            <person name="Grimwood J."/>
            <person name="Kuo A."/>
            <person name="Otillar R.P."/>
            <person name="Salamov A."/>
            <person name="Detter J.C."/>
            <person name="Lindquist E."/>
            <person name="Shapiro H."/>
            <person name="Lucas S."/>
            <person name="Glavina del Rio T."/>
            <person name="Pitluck S."/>
            <person name="Rokhsar D."/>
            <person name="Bowler C."/>
        </authorList>
    </citation>
    <scope>GENOME REANNOTATION</scope>
    <source>
        <strain evidence="9">CCAP 1055/1</strain>
    </source>
</reference>
<evidence type="ECO:0000313" key="9">
    <source>
        <dbReference type="Proteomes" id="UP000000759"/>
    </source>
</evidence>
<dbReference type="EMBL" id="CM000605">
    <property type="protein sequence ID" value="EEC51039.1"/>
    <property type="molecule type" value="Genomic_DNA"/>
</dbReference>
<evidence type="ECO:0000256" key="6">
    <source>
        <dbReference type="SAM" id="Phobius"/>
    </source>
</evidence>
<dbReference type="SUPFAM" id="SSF103473">
    <property type="entry name" value="MFS general substrate transporter"/>
    <property type="match status" value="1"/>
</dbReference>
<dbReference type="Gene3D" id="1.20.1250.20">
    <property type="entry name" value="MFS general substrate transporter like domains"/>
    <property type="match status" value="1"/>
</dbReference>
<feature type="transmembrane region" description="Helical" evidence="6">
    <location>
        <begin position="226"/>
        <end position="244"/>
    </location>
</feature>
<feature type="transmembrane region" description="Helical" evidence="6">
    <location>
        <begin position="393"/>
        <end position="414"/>
    </location>
</feature>
<evidence type="ECO:0000256" key="5">
    <source>
        <dbReference type="SAM" id="MobiDB-lite"/>
    </source>
</evidence>
<dbReference type="Pfam" id="PF07690">
    <property type="entry name" value="MFS_1"/>
    <property type="match status" value="1"/>
</dbReference>